<dbReference type="Pfam" id="PF01943">
    <property type="entry name" value="Polysacc_synt"/>
    <property type="match status" value="1"/>
</dbReference>
<keyword evidence="3 6" id="KW-0812">Transmembrane</keyword>
<feature type="transmembrane region" description="Helical" evidence="6">
    <location>
        <begin position="299"/>
        <end position="324"/>
    </location>
</feature>
<accession>A0ABT7XW50</accession>
<feature type="transmembrane region" description="Helical" evidence="6">
    <location>
        <begin position="217"/>
        <end position="238"/>
    </location>
</feature>
<feature type="transmembrane region" description="Helical" evidence="6">
    <location>
        <begin position="176"/>
        <end position="196"/>
    </location>
</feature>
<dbReference type="InterPro" id="IPR050833">
    <property type="entry name" value="Poly_Biosynth_Transport"/>
</dbReference>
<dbReference type="Proteomes" id="UP001169719">
    <property type="component" value="Unassembled WGS sequence"/>
</dbReference>
<feature type="transmembrane region" description="Helical" evidence="6">
    <location>
        <begin position="148"/>
        <end position="170"/>
    </location>
</feature>
<feature type="transmembrane region" description="Helical" evidence="6">
    <location>
        <begin position="336"/>
        <end position="356"/>
    </location>
</feature>
<dbReference type="InterPro" id="IPR044550">
    <property type="entry name" value="WzxE"/>
</dbReference>
<feature type="transmembrane region" description="Helical" evidence="6">
    <location>
        <begin position="363"/>
        <end position="382"/>
    </location>
</feature>
<keyword evidence="5 6" id="KW-0472">Membrane</keyword>
<proteinExistence type="predicted"/>
<feature type="transmembrane region" description="Helical" evidence="6">
    <location>
        <begin position="117"/>
        <end position="136"/>
    </location>
</feature>
<dbReference type="InterPro" id="IPR002797">
    <property type="entry name" value="Polysacc_synth"/>
</dbReference>
<comment type="subcellular location">
    <subcellularLocation>
        <location evidence="1">Cell membrane</location>
        <topology evidence="1">Multi-pass membrane protein</topology>
    </subcellularLocation>
</comment>
<evidence type="ECO:0000256" key="3">
    <source>
        <dbReference type="ARBA" id="ARBA00022692"/>
    </source>
</evidence>
<name>A0ABT7XW50_9VIBR</name>
<evidence type="ECO:0000256" key="5">
    <source>
        <dbReference type="ARBA" id="ARBA00023136"/>
    </source>
</evidence>
<dbReference type="CDD" id="cd13125">
    <property type="entry name" value="MATE_like_10"/>
    <property type="match status" value="1"/>
</dbReference>
<feature type="transmembrane region" description="Helical" evidence="6">
    <location>
        <begin position="6"/>
        <end position="24"/>
    </location>
</feature>
<dbReference type="EMBL" id="JAUEOZ010000001">
    <property type="protein sequence ID" value="MDN2479993.1"/>
    <property type="molecule type" value="Genomic_DNA"/>
</dbReference>
<comment type="caution">
    <text evidence="7">The sequence shown here is derived from an EMBL/GenBank/DDBJ whole genome shotgun (WGS) entry which is preliminary data.</text>
</comment>
<feature type="transmembrane region" description="Helical" evidence="6">
    <location>
        <begin position="86"/>
        <end position="105"/>
    </location>
</feature>
<reference evidence="7" key="1">
    <citation type="submission" date="2024-05" db="EMBL/GenBank/DDBJ databases">
        <title>Genome Sequences of Four Agar- Degrading Marine Bacteria.</title>
        <authorList>
            <person name="Phillips E.K."/>
            <person name="Shaffer J.C."/>
            <person name="Henson M.W."/>
            <person name="Temperton B."/>
            <person name="Thrash C.J."/>
            <person name="Martin M.O."/>
        </authorList>
    </citation>
    <scope>NUCLEOTIDE SEQUENCE</scope>
    <source>
        <strain evidence="7">EKP203</strain>
    </source>
</reference>
<feature type="transmembrane region" description="Helical" evidence="6">
    <location>
        <begin position="388"/>
        <end position="409"/>
    </location>
</feature>
<evidence type="ECO:0000256" key="6">
    <source>
        <dbReference type="SAM" id="Phobius"/>
    </source>
</evidence>
<evidence type="ECO:0000313" key="8">
    <source>
        <dbReference type="Proteomes" id="UP001169719"/>
    </source>
</evidence>
<feature type="transmembrane region" description="Helical" evidence="6">
    <location>
        <begin position="258"/>
        <end position="278"/>
    </location>
</feature>
<sequence length="415" mass="47171">MNLAKTSLLSFIATAIKLVAGLVINKALALFVGPAGLAVIGQFQNAQGVIRTISQGGINSGVTKYTAEYRHNENAIVKLWSTSLKITIVLSLSTSAILFFGAEYFGRITFDTEEYSYVFIVFSFTLILYSVNQLLLSIINGLKEISTYISINITQSIYSLIFTTALIYFFHLDGALIALVTNQSFIFFIILWRLRNHNVVKLASFKCKFNSKAGQRLANYSIMTLVSASVVPISQMMIRNYLGETLSWDDAGYWQAMMYISTMYLMVITTALSTYYLPRLSEISDTTELKLELIKGYKVITPIILVLTVALFAMKEVVLFILFTEDFRPMLELFKWQLVGDFLKIMSWLLAYLMLAKTMTREFIITEIVFAILFVLLSIFYVDNFGLVGVSYAFATKYSVYFLCMFILMKKKFFR</sequence>
<protein>
    <submittedName>
        <fullName evidence="7">O-antigen translocase</fullName>
    </submittedName>
</protein>
<gene>
    <name evidence="7" type="ORF">QWJ08_00945</name>
</gene>
<dbReference type="RefSeq" id="WP_289960315.1">
    <property type="nucleotide sequence ID" value="NZ_JAUEOZ010000001.1"/>
</dbReference>
<dbReference type="PANTHER" id="PTHR30250:SF30">
    <property type="entry name" value="LIPID III FLIPPASE"/>
    <property type="match status" value="1"/>
</dbReference>
<keyword evidence="4 6" id="KW-1133">Transmembrane helix</keyword>
<dbReference type="PANTHER" id="PTHR30250">
    <property type="entry name" value="PST FAMILY PREDICTED COLANIC ACID TRANSPORTER"/>
    <property type="match status" value="1"/>
</dbReference>
<evidence type="ECO:0000256" key="1">
    <source>
        <dbReference type="ARBA" id="ARBA00004651"/>
    </source>
</evidence>
<evidence type="ECO:0000256" key="4">
    <source>
        <dbReference type="ARBA" id="ARBA00022989"/>
    </source>
</evidence>
<organism evidence="7 8">
    <name type="scientific">Vibrio agarivorans</name>
    <dbReference type="NCBI Taxonomy" id="153622"/>
    <lineage>
        <taxon>Bacteria</taxon>
        <taxon>Pseudomonadati</taxon>
        <taxon>Pseudomonadota</taxon>
        <taxon>Gammaproteobacteria</taxon>
        <taxon>Vibrionales</taxon>
        <taxon>Vibrionaceae</taxon>
        <taxon>Vibrio</taxon>
    </lineage>
</organism>
<keyword evidence="2" id="KW-1003">Cell membrane</keyword>
<evidence type="ECO:0000256" key="2">
    <source>
        <dbReference type="ARBA" id="ARBA00022475"/>
    </source>
</evidence>
<keyword evidence="8" id="KW-1185">Reference proteome</keyword>
<evidence type="ECO:0000313" key="7">
    <source>
        <dbReference type="EMBL" id="MDN2479993.1"/>
    </source>
</evidence>